<organism evidence="1 2">
    <name type="scientific">Elysia marginata</name>
    <dbReference type="NCBI Taxonomy" id="1093978"/>
    <lineage>
        <taxon>Eukaryota</taxon>
        <taxon>Metazoa</taxon>
        <taxon>Spiralia</taxon>
        <taxon>Lophotrochozoa</taxon>
        <taxon>Mollusca</taxon>
        <taxon>Gastropoda</taxon>
        <taxon>Heterobranchia</taxon>
        <taxon>Euthyneura</taxon>
        <taxon>Panpulmonata</taxon>
        <taxon>Sacoglossa</taxon>
        <taxon>Placobranchoidea</taxon>
        <taxon>Plakobranchidae</taxon>
        <taxon>Elysia</taxon>
    </lineage>
</organism>
<reference evidence="1 2" key="1">
    <citation type="journal article" date="2021" name="Elife">
        <title>Chloroplast acquisition without the gene transfer in kleptoplastic sea slugs, Plakobranchus ocellatus.</title>
        <authorList>
            <person name="Maeda T."/>
            <person name="Takahashi S."/>
            <person name="Yoshida T."/>
            <person name="Shimamura S."/>
            <person name="Takaki Y."/>
            <person name="Nagai Y."/>
            <person name="Toyoda A."/>
            <person name="Suzuki Y."/>
            <person name="Arimoto A."/>
            <person name="Ishii H."/>
            <person name="Satoh N."/>
            <person name="Nishiyama T."/>
            <person name="Hasebe M."/>
            <person name="Maruyama T."/>
            <person name="Minagawa J."/>
            <person name="Obokata J."/>
            <person name="Shigenobu S."/>
        </authorList>
    </citation>
    <scope>NUCLEOTIDE SEQUENCE [LARGE SCALE GENOMIC DNA]</scope>
</reference>
<comment type="caution">
    <text evidence="1">The sequence shown here is derived from an EMBL/GenBank/DDBJ whole genome shotgun (WGS) entry which is preliminary data.</text>
</comment>
<name>A0AAV4GDK7_9GAST</name>
<gene>
    <name evidence="1" type="ORF">ElyMa_004115300</name>
</gene>
<dbReference type="AlphaFoldDB" id="A0AAV4GDK7"/>
<keyword evidence="2" id="KW-1185">Reference proteome</keyword>
<evidence type="ECO:0000313" key="2">
    <source>
        <dbReference type="Proteomes" id="UP000762676"/>
    </source>
</evidence>
<evidence type="ECO:0000313" key="1">
    <source>
        <dbReference type="EMBL" id="GFR83110.1"/>
    </source>
</evidence>
<accession>A0AAV4GDK7</accession>
<dbReference type="EMBL" id="BMAT01008367">
    <property type="protein sequence ID" value="GFR83110.1"/>
    <property type="molecule type" value="Genomic_DNA"/>
</dbReference>
<dbReference type="Proteomes" id="UP000762676">
    <property type="component" value="Unassembled WGS sequence"/>
</dbReference>
<protein>
    <submittedName>
        <fullName evidence="1">Uncharacterized protein</fullName>
    </submittedName>
</protein>
<proteinExistence type="predicted"/>
<sequence length="125" mass="14180">MIRGQPNNSFPPPAPFPQKMSARPVSPLFYFENCASVWRSMCLRFLLHDMEGVDYNIRVTQTGTAMMRTKLRSKQHSCLCSTMLCTGATHDMGCSQQVINPGAIEKRRDDLDFFTYGTGYCLELD</sequence>